<keyword evidence="1" id="KW-0175">Coiled coil</keyword>
<feature type="region of interest" description="Disordered" evidence="2">
    <location>
        <begin position="267"/>
        <end position="289"/>
    </location>
</feature>
<feature type="compositionally biased region" description="Basic and acidic residues" evidence="2">
    <location>
        <begin position="48"/>
        <end position="66"/>
    </location>
</feature>
<dbReference type="CDD" id="cd00821">
    <property type="entry name" value="PH"/>
    <property type="match status" value="1"/>
</dbReference>
<proteinExistence type="predicted"/>
<reference evidence="4 5" key="1">
    <citation type="journal article" date="2015" name="Genome Biol. Evol.">
        <title>Comparative Genomics of a Bacterivorous Green Alga Reveals Evolutionary Causalities and Consequences of Phago-Mixotrophic Mode of Nutrition.</title>
        <authorList>
            <person name="Burns J.A."/>
            <person name="Paasch A."/>
            <person name="Narechania A."/>
            <person name="Kim E."/>
        </authorList>
    </citation>
    <scope>NUCLEOTIDE SEQUENCE [LARGE SCALE GENOMIC DNA]</scope>
    <source>
        <strain evidence="4 5">PLY_AMNH</strain>
    </source>
</reference>
<dbReference type="InterPro" id="IPR001849">
    <property type="entry name" value="PH_domain"/>
</dbReference>
<dbReference type="SUPFAM" id="SSF50729">
    <property type="entry name" value="PH domain-like"/>
    <property type="match status" value="2"/>
</dbReference>
<dbReference type="PROSITE" id="PS50003">
    <property type="entry name" value="PH_DOMAIN"/>
    <property type="match status" value="2"/>
</dbReference>
<feature type="compositionally biased region" description="Polar residues" evidence="2">
    <location>
        <begin position="33"/>
        <end position="42"/>
    </location>
</feature>
<feature type="compositionally biased region" description="Low complexity" evidence="2">
    <location>
        <begin position="817"/>
        <end position="829"/>
    </location>
</feature>
<feature type="compositionally biased region" description="Basic and acidic residues" evidence="2">
    <location>
        <begin position="466"/>
        <end position="481"/>
    </location>
</feature>
<feature type="compositionally biased region" description="Basic and acidic residues" evidence="2">
    <location>
        <begin position="726"/>
        <end position="746"/>
    </location>
</feature>
<gene>
    <name evidence="4" type="ORF">CYMTET_26138</name>
</gene>
<feature type="coiled-coil region" evidence="1">
    <location>
        <begin position="1007"/>
        <end position="1041"/>
    </location>
</feature>
<feature type="region of interest" description="Disordered" evidence="2">
    <location>
        <begin position="694"/>
        <end position="912"/>
    </location>
</feature>
<feature type="region of interest" description="Disordered" evidence="2">
    <location>
        <begin position="1067"/>
        <end position="1097"/>
    </location>
</feature>
<feature type="compositionally biased region" description="Basic residues" evidence="2">
    <location>
        <begin position="22"/>
        <end position="31"/>
    </location>
</feature>
<evidence type="ECO:0000259" key="3">
    <source>
        <dbReference type="PROSITE" id="PS50003"/>
    </source>
</evidence>
<feature type="compositionally biased region" description="Pro residues" evidence="2">
    <location>
        <begin position="830"/>
        <end position="880"/>
    </location>
</feature>
<feature type="region of interest" description="Disordered" evidence="2">
    <location>
        <begin position="436"/>
        <end position="481"/>
    </location>
</feature>
<feature type="compositionally biased region" description="Basic and acidic residues" evidence="2">
    <location>
        <begin position="448"/>
        <end position="457"/>
    </location>
</feature>
<feature type="compositionally biased region" description="Basic and acidic residues" evidence="2">
    <location>
        <begin position="1082"/>
        <end position="1097"/>
    </location>
</feature>
<dbReference type="EMBL" id="LGRX02014094">
    <property type="protein sequence ID" value="KAK3265160.1"/>
    <property type="molecule type" value="Genomic_DNA"/>
</dbReference>
<dbReference type="SMART" id="SM00233">
    <property type="entry name" value="PH"/>
    <property type="match status" value="2"/>
</dbReference>
<feature type="compositionally biased region" description="Low complexity" evidence="2">
    <location>
        <begin position="715"/>
        <end position="725"/>
    </location>
</feature>
<feature type="compositionally biased region" description="Pro residues" evidence="2">
    <location>
        <begin position="1"/>
        <end position="20"/>
    </location>
</feature>
<sequence length="1097" mass="118469">MPPLPCNPSPGLPAFHPPLAPKRNRPKKAHRGSTCSDWGQSDSDNEEDKGPSLDDLLTKMRKDKAEALANEPPRPQSALVSQLKTGNFDRRQASAVTGGPKPPPPPAGAASSGGPSTPPSGTTEPQSPTLSAAERIKALQSKVEPQEKPKPPPPPRVHGKPHAASIAGPGAQTMMRKMELEANWEQATDPAPDSPVSEAESPTAESKSPTASHQQKGKRPSLLRASIVNGENTLSLPVPGGGRKRSTACDVSTLPLDMLEALKNDLEERAEDSPETPTKEPESAGSVQEPEYPKVLFSGWLDKKVRSRLQSNKYTHRFFALVETAPGTFMFQHFMDEDRKVLKGEDPVTGASFVSEIEDEAHLQKLAGGGTLKMVSSKDLFMCFMSTTDDKQTAMLILRLSSMEEFTGWMEALQGVIASCPQLQPKDCPETRALATEAPAEAPPTPAKEAEPEKPVEEVAPAAVEEAEKPEEKPASPKKAREGVRLSMLLAGPGEWQPVSPVLHSGWLEKKAHHKSGLLRGSNWKRRFFVMGQLSDEKAGTRVVIRYCTDSKGDIEKARCYPHPLPSSYASLPGVVKGELIVEEMEAGPLDTLEAMRRVGLEAKHAFKHAGTNLFYMQCAGHVPLYIKADDPMARAAWLGALKDIGVEIKGEDQKDKMLSDLVQSLGGAGVAQDRAATILQGGDVRDTSQSFLMSSMPSMNDSPGLMEQLHRHSASSPTTATDSPGTKDKKKDSPGTEDKKKKDSEAEPGQMPYPYPPYGDACAPVPLRLPSRSPWGPSSTWCCGGTSRTPRAGSSSTPPPPPEQLPHHRPHPPRAPRTATHPATTRVAAPPPPPPPMPGAGAPRPPPPPPMPGAPRPPGPPPPPPMPGAPRPPGPPPAPGAMKNLGAGILGKGLNKPPPQPKDSVKVDGKTMGMKDGLKAVMVGADIADGSRQPACDNFLESFEDMEEDLCRLIEHYPKLLQKQCLDPQVAYELMEVWEENFLNHLTKAEDSQWKKKVAAFDMWFYEDTAKAKEEAKKKMDQVLKKRVEEEKKKEGAKTQGDCQAELFKAINKRAALADGEAAVEEMKNMKKGKITKKKKEPAGGEEKPPWDASVK</sequence>
<protein>
    <recommendedName>
        <fullName evidence="3">PH domain-containing protein</fullName>
    </recommendedName>
</protein>
<evidence type="ECO:0000256" key="1">
    <source>
        <dbReference type="SAM" id="Coils"/>
    </source>
</evidence>
<dbReference type="InterPro" id="IPR011993">
    <property type="entry name" value="PH-like_dom_sf"/>
</dbReference>
<name>A0AAE0KYI6_9CHLO</name>
<feature type="compositionally biased region" description="Low complexity" evidence="2">
    <location>
        <begin position="108"/>
        <end position="129"/>
    </location>
</feature>
<dbReference type="Gene3D" id="2.30.29.30">
    <property type="entry name" value="Pleckstrin-homology domain (PH domain)/Phosphotyrosine-binding domain (PTB)"/>
    <property type="match status" value="2"/>
</dbReference>
<evidence type="ECO:0000313" key="4">
    <source>
        <dbReference type="EMBL" id="KAK3265160.1"/>
    </source>
</evidence>
<feature type="compositionally biased region" description="Basic residues" evidence="2">
    <location>
        <begin position="1071"/>
        <end position="1081"/>
    </location>
</feature>
<dbReference type="Proteomes" id="UP001190700">
    <property type="component" value="Unassembled WGS sequence"/>
</dbReference>
<dbReference type="AlphaFoldDB" id="A0AAE0KYI6"/>
<comment type="caution">
    <text evidence="4">The sequence shown here is derived from an EMBL/GenBank/DDBJ whole genome shotgun (WGS) entry which is preliminary data.</text>
</comment>
<feature type="compositionally biased region" description="Polar residues" evidence="2">
    <location>
        <begin position="203"/>
        <end position="214"/>
    </location>
</feature>
<feature type="domain" description="PH" evidence="3">
    <location>
        <begin position="294"/>
        <end position="418"/>
    </location>
</feature>
<accession>A0AAE0KYI6</accession>
<organism evidence="4 5">
    <name type="scientific">Cymbomonas tetramitiformis</name>
    <dbReference type="NCBI Taxonomy" id="36881"/>
    <lineage>
        <taxon>Eukaryota</taxon>
        <taxon>Viridiplantae</taxon>
        <taxon>Chlorophyta</taxon>
        <taxon>Pyramimonadophyceae</taxon>
        <taxon>Pyramimonadales</taxon>
        <taxon>Pyramimonadaceae</taxon>
        <taxon>Cymbomonas</taxon>
    </lineage>
</organism>
<feature type="region of interest" description="Disordered" evidence="2">
    <location>
        <begin position="1"/>
        <end position="252"/>
    </location>
</feature>
<keyword evidence="5" id="KW-1185">Reference proteome</keyword>
<evidence type="ECO:0000256" key="2">
    <source>
        <dbReference type="SAM" id="MobiDB-lite"/>
    </source>
</evidence>
<feature type="domain" description="PH" evidence="3">
    <location>
        <begin position="501"/>
        <end position="647"/>
    </location>
</feature>
<evidence type="ECO:0000313" key="5">
    <source>
        <dbReference type="Proteomes" id="UP001190700"/>
    </source>
</evidence>
<feature type="compositionally biased region" description="Low complexity" evidence="2">
    <location>
        <begin position="785"/>
        <end position="797"/>
    </location>
</feature>